<dbReference type="GO" id="GO:0051777">
    <property type="term" value="F:ent-kaurenoic acid monooxygenase activity"/>
    <property type="evidence" value="ECO:0007669"/>
    <property type="project" value="TreeGrafter"/>
</dbReference>
<evidence type="ECO:0000256" key="5">
    <source>
        <dbReference type="ARBA" id="ARBA00022692"/>
    </source>
</evidence>
<dbReference type="PRINTS" id="PR00385">
    <property type="entry name" value="P450"/>
</dbReference>
<dbReference type="Pfam" id="PF00067">
    <property type="entry name" value="p450"/>
    <property type="match status" value="1"/>
</dbReference>
<evidence type="ECO:0000256" key="11">
    <source>
        <dbReference type="PIRSR" id="PIRSR602401-1"/>
    </source>
</evidence>
<dbReference type="PANTHER" id="PTHR24286:SF199">
    <property type="entry name" value="CYTOCHROME P450 88D6"/>
    <property type="match status" value="1"/>
</dbReference>
<dbReference type="AlphaFoldDB" id="A0A2N9IDY1"/>
<dbReference type="GO" id="GO:0010268">
    <property type="term" value="P:brassinosteroid homeostasis"/>
    <property type="evidence" value="ECO:0007669"/>
    <property type="project" value="TreeGrafter"/>
</dbReference>
<keyword evidence="9 11" id="KW-0408">Iron</keyword>
<dbReference type="SUPFAM" id="SSF48264">
    <property type="entry name" value="Cytochrome P450"/>
    <property type="match status" value="1"/>
</dbReference>
<keyword evidence="6 11" id="KW-0479">Metal-binding</keyword>
<comment type="similarity">
    <text evidence="3 12">Belongs to the cytochrome P450 family.</text>
</comment>
<comment type="cofactor">
    <cofactor evidence="1 11">
        <name>heme</name>
        <dbReference type="ChEBI" id="CHEBI:30413"/>
    </cofactor>
</comment>
<dbReference type="PROSITE" id="PS00086">
    <property type="entry name" value="CYTOCHROME_P450"/>
    <property type="match status" value="1"/>
</dbReference>
<evidence type="ECO:0000256" key="12">
    <source>
        <dbReference type="RuleBase" id="RU000461"/>
    </source>
</evidence>
<evidence type="ECO:0000256" key="7">
    <source>
        <dbReference type="ARBA" id="ARBA00022989"/>
    </source>
</evidence>
<organism evidence="13">
    <name type="scientific">Fagus sylvatica</name>
    <name type="common">Beechnut</name>
    <dbReference type="NCBI Taxonomy" id="28930"/>
    <lineage>
        <taxon>Eukaryota</taxon>
        <taxon>Viridiplantae</taxon>
        <taxon>Streptophyta</taxon>
        <taxon>Embryophyta</taxon>
        <taxon>Tracheophyta</taxon>
        <taxon>Spermatophyta</taxon>
        <taxon>Magnoliopsida</taxon>
        <taxon>eudicotyledons</taxon>
        <taxon>Gunneridae</taxon>
        <taxon>Pentapetalae</taxon>
        <taxon>rosids</taxon>
        <taxon>fabids</taxon>
        <taxon>Fagales</taxon>
        <taxon>Fagaceae</taxon>
        <taxon>Fagus</taxon>
    </lineage>
</organism>
<evidence type="ECO:0000256" key="1">
    <source>
        <dbReference type="ARBA" id="ARBA00001971"/>
    </source>
</evidence>
<dbReference type="PANTHER" id="PTHR24286">
    <property type="entry name" value="CYTOCHROME P450 26"/>
    <property type="match status" value="1"/>
</dbReference>
<evidence type="ECO:0000256" key="8">
    <source>
        <dbReference type="ARBA" id="ARBA00023002"/>
    </source>
</evidence>
<dbReference type="GO" id="GO:0005506">
    <property type="term" value="F:iron ion binding"/>
    <property type="evidence" value="ECO:0007669"/>
    <property type="project" value="InterPro"/>
</dbReference>
<protein>
    <recommendedName>
        <fullName evidence="14">Cytochrome P450</fullName>
    </recommendedName>
</protein>
<evidence type="ECO:0000256" key="9">
    <source>
        <dbReference type="ARBA" id="ARBA00023004"/>
    </source>
</evidence>
<evidence type="ECO:0000256" key="3">
    <source>
        <dbReference type="ARBA" id="ARBA00010617"/>
    </source>
</evidence>
<dbReference type="GO" id="GO:0016132">
    <property type="term" value="P:brassinosteroid biosynthetic process"/>
    <property type="evidence" value="ECO:0007669"/>
    <property type="project" value="TreeGrafter"/>
</dbReference>
<dbReference type="PRINTS" id="PR00463">
    <property type="entry name" value="EP450I"/>
</dbReference>
<evidence type="ECO:0000256" key="4">
    <source>
        <dbReference type="ARBA" id="ARBA00022617"/>
    </source>
</evidence>
<keyword evidence="4 11" id="KW-0349">Heme</keyword>
<dbReference type="GO" id="GO:0016125">
    <property type="term" value="P:sterol metabolic process"/>
    <property type="evidence" value="ECO:0007669"/>
    <property type="project" value="TreeGrafter"/>
</dbReference>
<gene>
    <name evidence="13" type="ORF">FSB_LOCUS50165</name>
</gene>
<keyword evidence="7" id="KW-1133">Transmembrane helix</keyword>
<evidence type="ECO:0000313" key="13">
    <source>
        <dbReference type="EMBL" id="SPD22283.1"/>
    </source>
</evidence>
<evidence type="ECO:0000256" key="10">
    <source>
        <dbReference type="ARBA" id="ARBA00023136"/>
    </source>
</evidence>
<feature type="binding site" description="axial binding residue" evidence="11">
    <location>
        <position position="320"/>
    </location>
    <ligand>
        <name>heme</name>
        <dbReference type="ChEBI" id="CHEBI:30413"/>
    </ligand>
    <ligandPart>
        <name>Fe</name>
        <dbReference type="ChEBI" id="CHEBI:18248"/>
    </ligandPart>
</feature>
<dbReference type="EMBL" id="OIVN01005401">
    <property type="protein sequence ID" value="SPD22283.1"/>
    <property type="molecule type" value="Genomic_DNA"/>
</dbReference>
<comment type="subcellular location">
    <subcellularLocation>
        <location evidence="2">Membrane</location>
        <topology evidence="2">Single-pass membrane protein</topology>
    </subcellularLocation>
</comment>
<dbReference type="GO" id="GO:0016020">
    <property type="term" value="C:membrane"/>
    <property type="evidence" value="ECO:0007669"/>
    <property type="project" value="UniProtKB-SubCell"/>
</dbReference>
<keyword evidence="10" id="KW-0472">Membrane</keyword>
<evidence type="ECO:0000256" key="6">
    <source>
        <dbReference type="ARBA" id="ARBA00022723"/>
    </source>
</evidence>
<dbReference type="InterPro" id="IPR017972">
    <property type="entry name" value="Cyt_P450_CS"/>
</dbReference>
<keyword evidence="12" id="KW-0503">Monooxygenase</keyword>
<dbReference type="InterPro" id="IPR036396">
    <property type="entry name" value="Cyt_P450_sf"/>
</dbReference>
<name>A0A2N9IDY1_FAGSY</name>
<dbReference type="InterPro" id="IPR002401">
    <property type="entry name" value="Cyt_P450_E_grp-I"/>
</dbReference>
<proteinExistence type="inferred from homology"/>
<dbReference type="Gene3D" id="1.10.630.10">
    <property type="entry name" value="Cytochrome P450"/>
    <property type="match status" value="1"/>
</dbReference>
<evidence type="ECO:0008006" key="14">
    <source>
        <dbReference type="Google" id="ProtNLM"/>
    </source>
</evidence>
<dbReference type="GO" id="GO:0005783">
    <property type="term" value="C:endoplasmic reticulum"/>
    <property type="evidence" value="ECO:0007669"/>
    <property type="project" value="TreeGrafter"/>
</dbReference>
<evidence type="ECO:0000256" key="2">
    <source>
        <dbReference type="ARBA" id="ARBA00004167"/>
    </source>
</evidence>
<dbReference type="InterPro" id="IPR001128">
    <property type="entry name" value="Cyt_P450"/>
</dbReference>
<keyword evidence="5" id="KW-0812">Transmembrane</keyword>
<sequence length="372" mass="42453">MFGSPSIIVCTPKLCRRVLTNDENFVIGYPKSTYLLTGRRSLHRISNLEHKRLRRLIASPINGHEALALHFQHTEGIVINSLDEWASMKQPFEFFTEMKRATFNILMHIFMGYVNDSTLSTMQNLCSDCRKGLMSIAINIPGFAFHKALKKVMIDMLMEAEDEDGKKLEDEDIVDVLLLSLSVGSDSSAITTLWAIVHLTEHPKVLQKAKEEQDEIIKRRPSTQQGLNLTDVKQMEYLAKVIDEMLRMANAFSLFREAKVDVNINGYIIPKGWKVLVWYGAVHMDPEIYENPQDFNPSRWNNLKAKAEAFIPFGAGSRFCPGSDLAKLIITIFIHHFILNYKLKRLNPDSPVTYIQAQMPTDKCLAQVIRIP</sequence>
<keyword evidence="8 12" id="KW-0560">Oxidoreductase</keyword>
<accession>A0A2N9IDY1</accession>
<dbReference type="GO" id="GO:0020037">
    <property type="term" value="F:heme binding"/>
    <property type="evidence" value="ECO:0007669"/>
    <property type="project" value="InterPro"/>
</dbReference>
<reference evidence="13" key="1">
    <citation type="submission" date="2018-02" db="EMBL/GenBank/DDBJ databases">
        <authorList>
            <person name="Cohen D.B."/>
            <person name="Kent A.D."/>
        </authorList>
    </citation>
    <scope>NUCLEOTIDE SEQUENCE</scope>
</reference>